<feature type="modified residue" description="4-aspartylphosphate" evidence="6">
    <location>
        <position position="54"/>
    </location>
</feature>
<dbReference type="SUPFAM" id="SSF46894">
    <property type="entry name" value="C-terminal effector domain of the bipartite response regulators"/>
    <property type="match status" value="1"/>
</dbReference>
<feature type="domain" description="Response regulatory" evidence="8">
    <location>
        <begin position="3"/>
        <end position="119"/>
    </location>
</feature>
<dbReference type="OrthoDB" id="9796655at2"/>
<dbReference type="EMBL" id="RKHR01000005">
    <property type="protein sequence ID" value="ROS00279.1"/>
    <property type="molecule type" value="Genomic_DNA"/>
</dbReference>
<dbReference type="RefSeq" id="WP_123713248.1">
    <property type="nucleotide sequence ID" value="NZ_RKHR01000005.1"/>
</dbReference>
<evidence type="ECO:0000256" key="1">
    <source>
        <dbReference type="ARBA" id="ARBA00022553"/>
    </source>
</evidence>
<dbReference type="Proteomes" id="UP000275394">
    <property type="component" value="Unassembled WGS sequence"/>
</dbReference>
<dbReference type="Pfam" id="PF00196">
    <property type="entry name" value="GerE"/>
    <property type="match status" value="1"/>
</dbReference>
<evidence type="ECO:0000256" key="3">
    <source>
        <dbReference type="ARBA" id="ARBA00023015"/>
    </source>
</evidence>
<dbReference type="SMART" id="SM00448">
    <property type="entry name" value="REC"/>
    <property type="match status" value="1"/>
</dbReference>
<keyword evidence="10" id="KW-1185">Reference proteome</keyword>
<dbReference type="PROSITE" id="PS50110">
    <property type="entry name" value="RESPONSE_REGULATORY"/>
    <property type="match status" value="1"/>
</dbReference>
<dbReference type="AlphaFoldDB" id="A0A3N2DKS2"/>
<proteinExistence type="predicted"/>
<dbReference type="GO" id="GO:0003677">
    <property type="term" value="F:DNA binding"/>
    <property type="evidence" value="ECO:0007669"/>
    <property type="project" value="UniProtKB-KW"/>
</dbReference>
<dbReference type="PANTHER" id="PTHR43214">
    <property type="entry name" value="TWO-COMPONENT RESPONSE REGULATOR"/>
    <property type="match status" value="1"/>
</dbReference>
<dbReference type="GO" id="GO:0006355">
    <property type="term" value="P:regulation of DNA-templated transcription"/>
    <property type="evidence" value="ECO:0007669"/>
    <property type="project" value="InterPro"/>
</dbReference>
<evidence type="ECO:0000256" key="4">
    <source>
        <dbReference type="ARBA" id="ARBA00023125"/>
    </source>
</evidence>
<dbReference type="InterPro" id="IPR058245">
    <property type="entry name" value="NreC/VraR/RcsB-like_REC"/>
</dbReference>
<accession>A0A3N2DKS2</accession>
<evidence type="ECO:0000256" key="6">
    <source>
        <dbReference type="PROSITE-ProRule" id="PRU00169"/>
    </source>
</evidence>
<evidence type="ECO:0000259" key="8">
    <source>
        <dbReference type="PROSITE" id="PS50110"/>
    </source>
</evidence>
<evidence type="ECO:0000313" key="9">
    <source>
        <dbReference type="EMBL" id="ROS00279.1"/>
    </source>
</evidence>
<dbReference type="InterPro" id="IPR011006">
    <property type="entry name" value="CheY-like_superfamily"/>
</dbReference>
<evidence type="ECO:0000313" key="10">
    <source>
        <dbReference type="Proteomes" id="UP000275394"/>
    </source>
</evidence>
<evidence type="ECO:0000256" key="5">
    <source>
        <dbReference type="ARBA" id="ARBA00023163"/>
    </source>
</evidence>
<dbReference type="SMART" id="SM00421">
    <property type="entry name" value="HTH_LUXR"/>
    <property type="match status" value="1"/>
</dbReference>
<dbReference type="InterPro" id="IPR039420">
    <property type="entry name" value="WalR-like"/>
</dbReference>
<evidence type="ECO:0000256" key="2">
    <source>
        <dbReference type="ARBA" id="ARBA00023012"/>
    </source>
</evidence>
<comment type="caution">
    <text evidence="9">The sequence shown here is derived from an EMBL/GenBank/DDBJ whole genome shotgun (WGS) entry which is preliminary data.</text>
</comment>
<dbReference type="InterPro" id="IPR000792">
    <property type="entry name" value="Tscrpt_reg_LuxR_C"/>
</dbReference>
<dbReference type="Gene3D" id="3.40.50.2300">
    <property type="match status" value="1"/>
</dbReference>
<dbReference type="InterPro" id="IPR016032">
    <property type="entry name" value="Sig_transdc_resp-reg_C-effctor"/>
</dbReference>
<dbReference type="PROSITE" id="PS00622">
    <property type="entry name" value="HTH_LUXR_1"/>
    <property type="match status" value="1"/>
</dbReference>
<gene>
    <name evidence="9" type="ORF">EDC56_2925</name>
</gene>
<keyword evidence="3" id="KW-0805">Transcription regulation</keyword>
<reference evidence="9 10" key="1">
    <citation type="submission" date="2018-11" db="EMBL/GenBank/DDBJ databases">
        <title>Genomic Encyclopedia of Type Strains, Phase IV (KMG-IV): sequencing the most valuable type-strain genomes for metagenomic binning, comparative biology and taxonomic classification.</title>
        <authorList>
            <person name="Goeker M."/>
        </authorList>
    </citation>
    <scope>NUCLEOTIDE SEQUENCE [LARGE SCALE GENOMIC DNA]</scope>
    <source>
        <strain evidence="9 10">DSM 100316</strain>
    </source>
</reference>
<organism evidence="9 10">
    <name type="scientific">Sinobacterium caligoides</name>
    <dbReference type="NCBI Taxonomy" id="933926"/>
    <lineage>
        <taxon>Bacteria</taxon>
        <taxon>Pseudomonadati</taxon>
        <taxon>Pseudomonadota</taxon>
        <taxon>Gammaproteobacteria</taxon>
        <taxon>Cellvibrionales</taxon>
        <taxon>Spongiibacteraceae</taxon>
        <taxon>Sinobacterium</taxon>
    </lineage>
</organism>
<dbReference type="GO" id="GO:0000160">
    <property type="term" value="P:phosphorelay signal transduction system"/>
    <property type="evidence" value="ECO:0007669"/>
    <property type="project" value="UniProtKB-KW"/>
</dbReference>
<dbReference type="Pfam" id="PF00072">
    <property type="entry name" value="Response_reg"/>
    <property type="match status" value="1"/>
</dbReference>
<dbReference type="PRINTS" id="PR00038">
    <property type="entry name" value="HTHLUXR"/>
</dbReference>
<keyword evidence="5" id="KW-0804">Transcription</keyword>
<dbReference type="CDD" id="cd06170">
    <property type="entry name" value="LuxR_C_like"/>
    <property type="match status" value="1"/>
</dbReference>
<keyword evidence="4" id="KW-0238">DNA-binding</keyword>
<keyword evidence="2" id="KW-0902">Two-component regulatory system</keyword>
<dbReference type="PANTHER" id="PTHR43214:SF3">
    <property type="entry name" value="RESPONSE REGULATOR UVRY"/>
    <property type="match status" value="1"/>
</dbReference>
<keyword evidence="1 6" id="KW-0597">Phosphoprotein</keyword>
<dbReference type="SUPFAM" id="SSF52172">
    <property type="entry name" value="CheY-like"/>
    <property type="match status" value="1"/>
</dbReference>
<protein>
    <submittedName>
        <fullName evidence="9">LuxR family two component transcriptional regulator</fullName>
    </submittedName>
</protein>
<dbReference type="CDD" id="cd17535">
    <property type="entry name" value="REC_NarL-like"/>
    <property type="match status" value="1"/>
</dbReference>
<dbReference type="InterPro" id="IPR001789">
    <property type="entry name" value="Sig_transdc_resp-reg_receiver"/>
</dbReference>
<dbReference type="PROSITE" id="PS50043">
    <property type="entry name" value="HTH_LUXR_2"/>
    <property type="match status" value="1"/>
</dbReference>
<sequence>MIKVIVADDHDLVRNGIIRMLQDVEGISVVGEANSGEAALRQCREQAVDVVLMDVRMPGIGGLEATRKLVRANPDTRVIAVSACEDDPFPSRLLKAGASGFVTKGADIEDIVQAIRVVKAGQRYLSPAVAQQLALKSFDDKSADSPFELLSERELQICMMIVNCHKVSDISESLHLSPKTVNSYRYRLFEKLGISSDVELTLLAIRHGMLEVGVQEG</sequence>
<dbReference type="NCBIfam" id="NF007018">
    <property type="entry name" value="PRK09483.1"/>
    <property type="match status" value="1"/>
</dbReference>
<evidence type="ECO:0000259" key="7">
    <source>
        <dbReference type="PROSITE" id="PS50043"/>
    </source>
</evidence>
<feature type="domain" description="HTH luxR-type" evidence="7">
    <location>
        <begin position="143"/>
        <end position="208"/>
    </location>
</feature>
<name>A0A3N2DKS2_9GAMM</name>